<comment type="caution">
    <text evidence="2">The sequence shown here is derived from an EMBL/GenBank/DDBJ whole genome shotgun (WGS) entry which is preliminary data.</text>
</comment>
<protein>
    <recommendedName>
        <fullName evidence="4">Two-component sensor histidine kinase</fullName>
    </recommendedName>
</protein>
<feature type="non-terminal residue" evidence="2">
    <location>
        <position position="83"/>
    </location>
</feature>
<reference evidence="3" key="1">
    <citation type="journal article" date="2019" name="Int. J. Syst. Evol. Microbiol.">
        <title>The Global Catalogue of Microorganisms (GCM) 10K type strain sequencing project: providing services to taxonomists for standard genome sequencing and annotation.</title>
        <authorList>
            <consortium name="The Broad Institute Genomics Platform"/>
            <consortium name="The Broad Institute Genome Sequencing Center for Infectious Disease"/>
            <person name="Wu L."/>
            <person name="Ma J."/>
        </authorList>
    </citation>
    <scope>NUCLEOTIDE SEQUENCE [LARGE SCALE GENOMIC DNA]</scope>
    <source>
        <strain evidence="3">CCUG 62974</strain>
    </source>
</reference>
<accession>A0ABW3E887</accession>
<dbReference type="Proteomes" id="UP001597024">
    <property type="component" value="Unassembled WGS sequence"/>
</dbReference>
<sequence>MRQTLGFVVVWCGATVLAAWITWFGVRDVLSTQVFDDARIESLDAELSRIGAVALPSSPPTGMVVTGPPSASPQGRRTPGPHG</sequence>
<gene>
    <name evidence="2" type="ORF">ACFQ08_42735</name>
</gene>
<feature type="region of interest" description="Disordered" evidence="1">
    <location>
        <begin position="58"/>
        <end position="83"/>
    </location>
</feature>
<proteinExistence type="predicted"/>
<evidence type="ECO:0008006" key="4">
    <source>
        <dbReference type="Google" id="ProtNLM"/>
    </source>
</evidence>
<organism evidence="2 3">
    <name type="scientific">Streptosporangium algeriense</name>
    <dbReference type="NCBI Taxonomy" id="1682748"/>
    <lineage>
        <taxon>Bacteria</taxon>
        <taxon>Bacillati</taxon>
        <taxon>Actinomycetota</taxon>
        <taxon>Actinomycetes</taxon>
        <taxon>Streptosporangiales</taxon>
        <taxon>Streptosporangiaceae</taxon>
        <taxon>Streptosporangium</taxon>
    </lineage>
</organism>
<name>A0ABW3E887_9ACTN</name>
<evidence type="ECO:0000313" key="2">
    <source>
        <dbReference type="EMBL" id="MFD0891307.1"/>
    </source>
</evidence>
<keyword evidence="3" id="KW-1185">Reference proteome</keyword>
<evidence type="ECO:0000313" key="3">
    <source>
        <dbReference type="Proteomes" id="UP001597024"/>
    </source>
</evidence>
<evidence type="ECO:0000256" key="1">
    <source>
        <dbReference type="SAM" id="MobiDB-lite"/>
    </source>
</evidence>
<dbReference type="EMBL" id="JBHTHX010003065">
    <property type="protein sequence ID" value="MFD0891307.1"/>
    <property type="molecule type" value="Genomic_DNA"/>
</dbReference>